<feature type="domain" description="Glycosyltransferase subfamily 4-like N-terminal" evidence="4">
    <location>
        <begin position="22"/>
        <end position="197"/>
    </location>
</feature>
<dbReference type="Pfam" id="PF00534">
    <property type="entry name" value="Glycos_transf_1"/>
    <property type="match status" value="1"/>
</dbReference>
<name>A0A6J4QF13_9ACTN</name>
<evidence type="ECO:0000256" key="2">
    <source>
        <dbReference type="ARBA" id="ARBA00022679"/>
    </source>
</evidence>
<reference evidence="5" key="1">
    <citation type="submission" date="2020-02" db="EMBL/GenBank/DDBJ databases">
        <authorList>
            <person name="Meier V. D."/>
        </authorList>
    </citation>
    <scope>NUCLEOTIDE SEQUENCE</scope>
    <source>
        <strain evidence="5">AVDCRST_MAG37</strain>
    </source>
</reference>
<keyword evidence="2 5" id="KW-0808">Transferase</keyword>
<keyword evidence="1" id="KW-0328">Glycosyltransferase</keyword>
<dbReference type="InterPro" id="IPR028098">
    <property type="entry name" value="Glyco_trans_4-like_N"/>
</dbReference>
<dbReference type="InterPro" id="IPR050194">
    <property type="entry name" value="Glycosyltransferase_grp1"/>
</dbReference>
<dbReference type="PANTHER" id="PTHR45947:SF3">
    <property type="entry name" value="SULFOQUINOVOSYL TRANSFERASE SQD2"/>
    <property type="match status" value="1"/>
</dbReference>
<dbReference type="Pfam" id="PF13439">
    <property type="entry name" value="Glyco_transf_4"/>
    <property type="match status" value="1"/>
</dbReference>
<accession>A0A6J4QF13</accession>
<gene>
    <name evidence="5" type="ORF">AVDCRST_MAG37-1119</name>
</gene>
<evidence type="ECO:0000259" key="3">
    <source>
        <dbReference type="Pfam" id="PF00534"/>
    </source>
</evidence>
<protein>
    <submittedName>
        <fullName evidence="5">Glycosyl transferase, group 1</fullName>
    </submittedName>
</protein>
<evidence type="ECO:0000259" key="4">
    <source>
        <dbReference type="Pfam" id="PF13439"/>
    </source>
</evidence>
<dbReference type="SUPFAM" id="SSF53756">
    <property type="entry name" value="UDP-Glycosyltransferase/glycogen phosphorylase"/>
    <property type="match status" value="1"/>
</dbReference>
<dbReference type="InterPro" id="IPR001296">
    <property type="entry name" value="Glyco_trans_1"/>
</dbReference>
<dbReference type="GO" id="GO:1901137">
    <property type="term" value="P:carbohydrate derivative biosynthetic process"/>
    <property type="evidence" value="ECO:0007669"/>
    <property type="project" value="UniProtKB-ARBA"/>
</dbReference>
<evidence type="ECO:0000256" key="1">
    <source>
        <dbReference type="ARBA" id="ARBA00022676"/>
    </source>
</evidence>
<feature type="domain" description="Glycosyl transferase family 1" evidence="3">
    <location>
        <begin position="205"/>
        <end position="375"/>
    </location>
</feature>
<evidence type="ECO:0000313" key="5">
    <source>
        <dbReference type="EMBL" id="CAA9438155.1"/>
    </source>
</evidence>
<sequence length="408" mass="44485">MRLAMISEHASPLATLGGEDSGGQNVYVAELARRLGAMGHAVDVFTHRDDANLSEVVPFSEGVRVVNLTAGPAEAVPKDEIFPFMGEFRDAFYRFAEGKDYDLVHANFWMSGWVACEAKRDLRLPFAQTFHALGEVKKREQGEADTSPPERRATEMRILDEVDLVLATCPAEVEDLTGLYDADPERLTLVPCGVDAETFRSVDGDEARRKLGLPDRPTVVYVGRLVPRKGVDTLVRAFTLLPGRLDARLVIVGGEPGGSPEADRLSMLARELGIEGRVTFAGSRLQGELYHYYGAADVAVTVPHYEPFGMTPLEAMACATPVVGANVGGIKTSIAAGETGYLVPPKDPEALTVCLSRLLSDPALRRRMGRSARRRIEDHYTWESVATLAATAFSKIIREAAPRVFRTA</sequence>
<dbReference type="Gene3D" id="3.40.50.2000">
    <property type="entry name" value="Glycogen Phosphorylase B"/>
    <property type="match status" value="2"/>
</dbReference>
<dbReference type="GO" id="GO:0016757">
    <property type="term" value="F:glycosyltransferase activity"/>
    <property type="evidence" value="ECO:0007669"/>
    <property type="project" value="UniProtKB-KW"/>
</dbReference>
<dbReference type="EMBL" id="CADCVD010000044">
    <property type="protein sequence ID" value="CAA9438155.1"/>
    <property type="molecule type" value="Genomic_DNA"/>
</dbReference>
<dbReference type="AlphaFoldDB" id="A0A6J4QF13"/>
<dbReference type="PANTHER" id="PTHR45947">
    <property type="entry name" value="SULFOQUINOVOSYL TRANSFERASE SQD2"/>
    <property type="match status" value="1"/>
</dbReference>
<organism evidence="5">
    <name type="scientific">uncultured Rubrobacteraceae bacterium</name>
    <dbReference type="NCBI Taxonomy" id="349277"/>
    <lineage>
        <taxon>Bacteria</taxon>
        <taxon>Bacillati</taxon>
        <taxon>Actinomycetota</taxon>
        <taxon>Rubrobacteria</taxon>
        <taxon>Rubrobacterales</taxon>
        <taxon>Rubrobacteraceae</taxon>
        <taxon>environmental samples</taxon>
    </lineage>
</organism>
<proteinExistence type="predicted"/>